<evidence type="ECO:0000256" key="4">
    <source>
        <dbReference type="ARBA" id="ARBA00022630"/>
    </source>
</evidence>
<dbReference type="InterPro" id="IPR017927">
    <property type="entry name" value="FAD-bd_FR_type"/>
</dbReference>
<dbReference type="InterPro" id="IPR001709">
    <property type="entry name" value="Flavoprot_Pyr_Nucl_cyt_Rdtase"/>
</dbReference>
<comment type="cofactor">
    <cofactor evidence="12">
        <name>FMN</name>
        <dbReference type="ChEBI" id="CHEBI:58210"/>
    </cofactor>
    <text evidence="12">Binds 1 FMN per subunit.</text>
</comment>
<dbReference type="PIRSF" id="PIRSF000207">
    <property type="entry name" value="SiR-FP_CysJ"/>
    <property type="match status" value="1"/>
</dbReference>
<evidence type="ECO:0000256" key="2">
    <source>
        <dbReference type="ARBA" id="ARBA00022448"/>
    </source>
</evidence>
<dbReference type="SUPFAM" id="SSF52218">
    <property type="entry name" value="Flavoproteins"/>
    <property type="match status" value="1"/>
</dbReference>
<dbReference type="Pfam" id="PF00175">
    <property type="entry name" value="NAD_binding_1"/>
    <property type="match status" value="1"/>
</dbReference>
<dbReference type="Gene3D" id="3.40.50.80">
    <property type="entry name" value="Nucleotide-binding domain of ferredoxin-NADP reductase (FNR) module"/>
    <property type="match status" value="1"/>
</dbReference>
<dbReference type="PROSITE" id="PS50902">
    <property type="entry name" value="FLAVODOXIN_LIKE"/>
    <property type="match status" value="1"/>
</dbReference>
<accession>A0A6C0RB80</accession>
<dbReference type="InterPro" id="IPR023173">
    <property type="entry name" value="NADPH_Cyt_P450_Rdtase_alpha"/>
</dbReference>
<evidence type="ECO:0000256" key="8">
    <source>
        <dbReference type="ARBA" id="ARBA00022982"/>
    </source>
</evidence>
<dbReference type="InterPro" id="IPR001094">
    <property type="entry name" value="Flavdoxin-like"/>
</dbReference>
<evidence type="ECO:0000259" key="14">
    <source>
        <dbReference type="PROSITE" id="PS51384"/>
    </source>
</evidence>
<dbReference type="Pfam" id="PF00258">
    <property type="entry name" value="Flavodoxin_1"/>
    <property type="match status" value="1"/>
</dbReference>
<keyword evidence="7 12" id="KW-0521">NADP</keyword>
<feature type="binding site" evidence="12">
    <location>
        <begin position="155"/>
        <end position="164"/>
    </location>
    <ligand>
        <name>FMN</name>
        <dbReference type="ChEBI" id="CHEBI:58210"/>
    </ligand>
</feature>
<evidence type="ECO:0000256" key="1">
    <source>
        <dbReference type="ARBA" id="ARBA00012604"/>
    </source>
</evidence>
<feature type="binding site" evidence="12">
    <location>
        <begin position="520"/>
        <end position="521"/>
    </location>
    <ligand>
        <name>NADP(+)</name>
        <dbReference type="ChEBI" id="CHEBI:58349"/>
    </ligand>
</feature>
<dbReference type="AlphaFoldDB" id="A0A6C0RB80"/>
<evidence type="ECO:0000256" key="5">
    <source>
        <dbReference type="ARBA" id="ARBA00022643"/>
    </source>
</evidence>
<organism evidence="15 16">
    <name type="scientific">Draconibacterium halophilum</name>
    <dbReference type="NCBI Taxonomy" id="2706887"/>
    <lineage>
        <taxon>Bacteria</taxon>
        <taxon>Pseudomonadati</taxon>
        <taxon>Bacteroidota</taxon>
        <taxon>Bacteroidia</taxon>
        <taxon>Marinilabiliales</taxon>
        <taxon>Prolixibacteraceae</taxon>
        <taxon>Draconibacterium</taxon>
    </lineage>
</organism>
<gene>
    <name evidence="15" type="ORF">G0Q07_06190</name>
</gene>
<dbReference type="Gene3D" id="3.40.50.360">
    <property type="match status" value="1"/>
</dbReference>
<dbReference type="SUPFAM" id="SSF63380">
    <property type="entry name" value="Riboflavin synthase domain-like"/>
    <property type="match status" value="1"/>
</dbReference>
<dbReference type="InterPro" id="IPR029039">
    <property type="entry name" value="Flavoprotein-like_sf"/>
</dbReference>
<dbReference type="PRINTS" id="PR00371">
    <property type="entry name" value="FPNCR"/>
</dbReference>
<dbReference type="GO" id="GO:0004783">
    <property type="term" value="F:sulfite reductase (NADPH) activity"/>
    <property type="evidence" value="ECO:0007669"/>
    <property type="project" value="UniProtKB-EC"/>
</dbReference>
<feature type="binding site" evidence="12">
    <location>
        <begin position="526"/>
        <end position="530"/>
    </location>
    <ligand>
        <name>NADP(+)</name>
        <dbReference type="ChEBI" id="CHEBI:58349"/>
    </ligand>
</feature>
<dbReference type="InterPro" id="IPR003097">
    <property type="entry name" value="CysJ-like_FAD-binding"/>
</dbReference>
<dbReference type="PANTHER" id="PTHR19384:SF128">
    <property type="entry name" value="NADPH OXIDOREDUCTASE A"/>
    <property type="match status" value="1"/>
</dbReference>
<keyword evidence="10" id="KW-0198">Cysteine biosynthesis</keyword>
<protein>
    <recommendedName>
        <fullName evidence="1">assimilatory sulfite reductase (NADPH)</fullName>
        <ecNumber evidence="1">1.8.1.2</ecNumber>
    </recommendedName>
</protein>
<dbReference type="InterPro" id="IPR001433">
    <property type="entry name" value="OxRdtase_FAD/NAD-bd"/>
</dbReference>
<evidence type="ECO:0000313" key="15">
    <source>
        <dbReference type="EMBL" id="QIA07339.1"/>
    </source>
</evidence>
<keyword evidence="5 12" id="KW-0288">FMN</keyword>
<evidence type="ECO:0000256" key="9">
    <source>
        <dbReference type="ARBA" id="ARBA00023002"/>
    </source>
</evidence>
<evidence type="ECO:0000259" key="13">
    <source>
        <dbReference type="PROSITE" id="PS50902"/>
    </source>
</evidence>
<feature type="binding site" evidence="12">
    <location>
        <begin position="119"/>
        <end position="122"/>
    </location>
    <ligand>
        <name>FMN</name>
        <dbReference type="ChEBI" id="CHEBI:58210"/>
    </ligand>
</feature>
<dbReference type="RefSeq" id="WP_163345266.1">
    <property type="nucleotide sequence ID" value="NZ_CP048409.1"/>
</dbReference>
<reference evidence="15 16" key="1">
    <citation type="submission" date="2020-02" db="EMBL/GenBank/DDBJ databases">
        <title>Genome sequencing for Draconibacterium sp. strain M1.</title>
        <authorList>
            <person name="Park S.-J."/>
        </authorList>
    </citation>
    <scope>NUCLEOTIDE SEQUENCE [LARGE SCALE GENOMIC DNA]</scope>
    <source>
        <strain evidence="15 16">M1</strain>
    </source>
</reference>
<dbReference type="GO" id="GO:0010181">
    <property type="term" value="F:FMN binding"/>
    <property type="evidence" value="ECO:0007669"/>
    <property type="project" value="InterPro"/>
</dbReference>
<dbReference type="PANTHER" id="PTHR19384">
    <property type="entry name" value="NITRIC OXIDE SYNTHASE-RELATED"/>
    <property type="match status" value="1"/>
</dbReference>
<dbReference type="EMBL" id="CP048409">
    <property type="protein sequence ID" value="QIA07339.1"/>
    <property type="molecule type" value="Genomic_DNA"/>
</dbReference>
<feature type="binding site" evidence="12">
    <location>
        <position position="562"/>
    </location>
    <ligand>
        <name>NADP(+)</name>
        <dbReference type="ChEBI" id="CHEBI:58349"/>
    </ligand>
</feature>
<evidence type="ECO:0000256" key="6">
    <source>
        <dbReference type="ARBA" id="ARBA00022827"/>
    </source>
</evidence>
<dbReference type="PROSITE" id="PS51384">
    <property type="entry name" value="FAD_FR"/>
    <property type="match status" value="1"/>
</dbReference>
<evidence type="ECO:0000256" key="11">
    <source>
        <dbReference type="ARBA" id="ARBA00052219"/>
    </source>
</evidence>
<feature type="binding site" evidence="12">
    <location>
        <begin position="388"/>
        <end position="391"/>
    </location>
    <ligand>
        <name>FAD</name>
        <dbReference type="ChEBI" id="CHEBI:57692"/>
    </ligand>
</feature>
<comment type="cofactor">
    <cofactor evidence="12">
        <name>FAD</name>
        <dbReference type="ChEBI" id="CHEBI:57692"/>
    </cofactor>
    <text evidence="12">Binds 1 FAD per subunit.</text>
</comment>
<evidence type="ECO:0000256" key="10">
    <source>
        <dbReference type="ARBA" id="ARBA00023192"/>
    </source>
</evidence>
<dbReference type="InterPro" id="IPR010199">
    <property type="entry name" value="CysJ"/>
</dbReference>
<feature type="binding site" evidence="12">
    <location>
        <begin position="421"/>
        <end position="424"/>
    </location>
    <ligand>
        <name>FAD</name>
        <dbReference type="ChEBI" id="CHEBI:57692"/>
    </ligand>
</feature>
<dbReference type="Pfam" id="PF00667">
    <property type="entry name" value="FAD_binding_1"/>
    <property type="match status" value="1"/>
</dbReference>
<dbReference type="PRINTS" id="PR00369">
    <property type="entry name" value="FLAVODOXIN"/>
</dbReference>
<keyword evidence="8" id="KW-0249">Electron transport</keyword>
<dbReference type="CDD" id="cd06199">
    <property type="entry name" value="SiR"/>
    <property type="match status" value="1"/>
</dbReference>
<dbReference type="FunFam" id="3.40.50.80:FF:000001">
    <property type="entry name" value="NADPH--cytochrome P450 reductase 1"/>
    <property type="match status" value="1"/>
</dbReference>
<evidence type="ECO:0000256" key="12">
    <source>
        <dbReference type="PIRSR" id="PIRSR000207-1"/>
    </source>
</evidence>
<dbReference type="GO" id="GO:0019344">
    <property type="term" value="P:cysteine biosynthetic process"/>
    <property type="evidence" value="ECO:0007669"/>
    <property type="project" value="UniProtKB-KW"/>
</dbReference>
<comment type="catalytic activity">
    <reaction evidence="11">
        <text>hydrogen sulfide + 3 NADP(+) + 3 H2O = sulfite + 3 NADPH + 4 H(+)</text>
        <dbReference type="Rhea" id="RHEA:13801"/>
        <dbReference type="ChEBI" id="CHEBI:15377"/>
        <dbReference type="ChEBI" id="CHEBI:15378"/>
        <dbReference type="ChEBI" id="CHEBI:17359"/>
        <dbReference type="ChEBI" id="CHEBI:29919"/>
        <dbReference type="ChEBI" id="CHEBI:57783"/>
        <dbReference type="ChEBI" id="CHEBI:58349"/>
        <dbReference type="EC" id="1.8.1.2"/>
    </reaction>
</comment>
<dbReference type="SUPFAM" id="SSF52343">
    <property type="entry name" value="Ferredoxin reductase-like, C-terminal NADP-linked domain"/>
    <property type="match status" value="1"/>
</dbReference>
<feature type="binding site" evidence="12">
    <location>
        <position position="412"/>
    </location>
    <ligand>
        <name>FAD</name>
        <dbReference type="ChEBI" id="CHEBI:57692"/>
    </ligand>
</feature>
<feature type="domain" description="Flavodoxin-like" evidence="13">
    <location>
        <begin position="66"/>
        <end position="204"/>
    </location>
</feature>
<sequence length="600" mass="67170">MSLKTNPLNDAQLSALGQLVEGLNKEQTIWLNGYFEGRLAALGGVKVPLAESTAAAAPAPQSTIKLTILFGTETGHSQGLAEKLGEKASFKGIDAQVLSLYDYNYKKLHDEENVAIIVSTHGEGDPPDMAEDFYKYVTGKRAPQLDGVNYSVLALGDKTYKHFCKTGEEIDEALKSRGGYRITAAVKCDVDYEQPSETWMNNFLLNLSPAETPEPVNGNAPAAVSEGGFGEEFSKSNPYMATVLEKVRITGNDSDKEVYHVELSLEGSGLEYEPGDSLGIFTKNPKPLVEDILAFTGFDPEQKVDVGEDEMSIKEALSHHLEITMLTFDLLNKYQEKTENAELAKLLADDAALDEYLYGHDVLDLLEDYPYEWNAHKLVEVLRPIPARLYSISSSMESVGEEVHVTVSVVRYERKNRKRNGACSSHLADSIEIDGQIPVYIDKNPSFKLPANGSKIIMVGAGTGVAPYRAFMQHRESLGIKGESWLFFGDRRFNSDFLYQTEWQKLKKNETLTKIDVAFSRDQEEKVYVQHKLKEQQREVFDWLENGAHLYLCGDMKYMAKDVNKALLDIIQTQGGVSEKQAEKYVKNLKREKRFQTDVY</sequence>
<feature type="binding site" evidence="12">
    <location>
        <position position="600"/>
    </location>
    <ligand>
        <name>FAD</name>
        <dbReference type="ChEBI" id="CHEBI:57692"/>
    </ligand>
</feature>
<proteinExistence type="predicted"/>
<dbReference type="GO" id="GO:0005829">
    <property type="term" value="C:cytosol"/>
    <property type="evidence" value="ECO:0007669"/>
    <property type="project" value="TreeGrafter"/>
</dbReference>
<keyword evidence="6 12" id="KW-0274">FAD</keyword>
<keyword evidence="4" id="KW-0285">Flavoprotein</keyword>
<dbReference type="Gene3D" id="2.40.30.10">
    <property type="entry name" value="Translation factors"/>
    <property type="match status" value="1"/>
</dbReference>
<keyword evidence="2" id="KW-0813">Transport</keyword>
<dbReference type="Proteomes" id="UP000474630">
    <property type="component" value="Chromosome"/>
</dbReference>
<dbReference type="NCBIfam" id="TIGR01931">
    <property type="entry name" value="cysJ"/>
    <property type="match status" value="1"/>
</dbReference>
<keyword evidence="9 15" id="KW-0560">Oxidoreductase</keyword>
<feature type="binding site" evidence="12">
    <location>
        <position position="324"/>
    </location>
    <ligand>
        <name>FAD</name>
        <dbReference type="ChEBI" id="CHEBI:57692"/>
    </ligand>
</feature>
<dbReference type="InterPro" id="IPR008254">
    <property type="entry name" value="Flavodoxin/NO_synth"/>
</dbReference>
<dbReference type="InterPro" id="IPR017938">
    <property type="entry name" value="Riboflavin_synthase-like_b-brl"/>
</dbReference>
<dbReference type="Gene3D" id="1.20.990.10">
    <property type="entry name" value="NADPH-cytochrome p450 Reductase, Chain A, domain 3"/>
    <property type="match status" value="1"/>
</dbReference>
<dbReference type="EC" id="1.8.1.2" evidence="1"/>
<feature type="binding site" evidence="12">
    <location>
        <begin position="406"/>
        <end position="408"/>
    </location>
    <ligand>
        <name>FAD</name>
        <dbReference type="ChEBI" id="CHEBI:57692"/>
    </ligand>
</feature>
<evidence type="ECO:0000256" key="3">
    <source>
        <dbReference type="ARBA" id="ARBA00022605"/>
    </source>
</evidence>
<evidence type="ECO:0000256" key="7">
    <source>
        <dbReference type="ARBA" id="ARBA00022857"/>
    </source>
</evidence>
<evidence type="ECO:0000313" key="16">
    <source>
        <dbReference type="Proteomes" id="UP000474630"/>
    </source>
</evidence>
<dbReference type="InterPro" id="IPR039261">
    <property type="entry name" value="FNR_nucleotide-bd"/>
</dbReference>
<name>A0A6C0RB80_9BACT</name>
<dbReference type="KEGG" id="drc:G0Q07_06190"/>
<dbReference type="GO" id="GO:0050660">
    <property type="term" value="F:flavin adenine dinucleotide binding"/>
    <property type="evidence" value="ECO:0007669"/>
    <property type="project" value="InterPro"/>
</dbReference>
<feature type="domain" description="FAD-binding FR-type" evidence="14">
    <location>
        <begin position="236"/>
        <end position="450"/>
    </location>
</feature>
<keyword evidence="3" id="KW-0028">Amino-acid biosynthesis</keyword>
<keyword evidence="16" id="KW-1185">Reference proteome</keyword>